<dbReference type="Pfam" id="PF03398">
    <property type="entry name" value="Ist1"/>
    <property type="match status" value="1"/>
</dbReference>
<feature type="chain" id="PRO_5039512265" description="IST1-like protein" evidence="3">
    <location>
        <begin position="21"/>
        <end position="412"/>
    </location>
</feature>
<evidence type="ECO:0000256" key="2">
    <source>
        <dbReference type="SAM" id="MobiDB-lite"/>
    </source>
</evidence>
<reference evidence="4" key="1">
    <citation type="submission" date="2021-01" db="EMBL/GenBank/DDBJ databases">
        <title>Adiantum capillus-veneris genome.</title>
        <authorList>
            <person name="Fang Y."/>
            <person name="Liao Q."/>
        </authorList>
    </citation>
    <scope>NUCLEOTIDE SEQUENCE</scope>
    <source>
        <strain evidence="4">H3</strain>
        <tissue evidence="4">Leaf</tissue>
    </source>
</reference>
<protein>
    <recommendedName>
        <fullName evidence="6">IST1-like protein</fullName>
    </recommendedName>
</protein>
<dbReference type="GO" id="GO:0015031">
    <property type="term" value="P:protein transport"/>
    <property type="evidence" value="ECO:0007669"/>
    <property type="project" value="InterPro"/>
</dbReference>
<dbReference type="PANTHER" id="PTHR12161:SF5">
    <property type="entry name" value="IST1 HOMOLOG"/>
    <property type="match status" value="1"/>
</dbReference>
<feature type="signal peptide" evidence="3">
    <location>
        <begin position="1"/>
        <end position="20"/>
    </location>
</feature>
<proteinExistence type="inferred from homology"/>
<keyword evidence="3" id="KW-0732">Signal</keyword>
<dbReference type="AlphaFoldDB" id="A0A9D4ZIX1"/>
<evidence type="ECO:0000256" key="1">
    <source>
        <dbReference type="ARBA" id="ARBA00005536"/>
    </source>
</evidence>
<evidence type="ECO:0000256" key="3">
    <source>
        <dbReference type="SAM" id="SignalP"/>
    </source>
</evidence>
<accession>A0A9D4ZIX1</accession>
<dbReference type="EMBL" id="JABFUD020000010">
    <property type="protein sequence ID" value="KAI5074666.1"/>
    <property type="molecule type" value="Genomic_DNA"/>
</dbReference>
<dbReference type="InterPro" id="IPR005061">
    <property type="entry name" value="Ist1"/>
</dbReference>
<feature type="compositionally biased region" description="Pro residues" evidence="2">
    <location>
        <begin position="329"/>
        <end position="347"/>
    </location>
</feature>
<dbReference type="Gene3D" id="1.20.1260.60">
    <property type="entry name" value="Vacuolar protein sorting-associated protein Ist1"/>
    <property type="match status" value="1"/>
</dbReference>
<dbReference type="PANTHER" id="PTHR12161">
    <property type="entry name" value="IST1 FAMILY MEMBER"/>
    <property type="match status" value="1"/>
</dbReference>
<comment type="similarity">
    <text evidence="1">Belongs to the IST1 family.</text>
</comment>
<keyword evidence="5" id="KW-1185">Reference proteome</keyword>
<comment type="caution">
    <text evidence="4">The sequence shown here is derived from an EMBL/GenBank/DDBJ whole genome shotgun (WGS) entry which is preliminary data.</text>
</comment>
<gene>
    <name evidence="4" type="ORF">GOP47_0010627</name>
</gene>
<name>A0A9D4ZIX1_ADICA</name>
<feature type="region of interest" description="Disordered" evidence="2">
    <location>
        <begin position="327"/>
        <end position="347"/>
    </location>
</feature>
<dbReference type="InterPro" id="IPR042277">
    <property type="entry name" value="IST1-like"/>
</dbReference>
<evidence type="ECO:0008006" key="6">
    <source>
        <dbReference type="Google" id="ProtNLM"/>
    </source>
</evidence>
<evidence type="ECO:0000313" key="4">
    <source>
        <dbReference type="EMBL" id="KAI5074666.1"/>
    </source>
</evidence>
<dbReference type="Proteomes" id="UP000886520">
    <property type="component" value="Chromosome 10"/>
</dbReference>
<dbReference type="OrthoDB" id="29853at2759"/>
<evidence type="ECO:0000313" key="5">
    <source>
        <dbReference type="Proteomes" id="UP000886520"/>
    </source>
</evidence>
<organism evidence="4 5">
    <name type="scientific">Adiantum capillus-veneris</name>
    <name type="common">Maidenhair fern</name>
    <dbReference type="NCBI Taxonomy" id="13818"/>
    <lineage>
        <taxon>Eukaryota</taxon>
        <taxon>Viridiplantae</taxon>
        <taxon>Streptophyta</taxon>
        <taxon>Embryophyta</taxon>
        <taxon>Tracheophyta</taxon>
        <taxon>Polypodiopsida</taxon>
        <taxon>Polypodiidae</taxon>
        <taxon>Polypodiales</taxon>
        <taxon>Pteridineae</taxon>
        <taxon>Pteridaceae</taxon>
        <taxon>Vittarioideae</taxon>
        <taxon>Adiantum</taxon>
    </lineage>
</organism>
<sequence>MIFFLLSLLGLVPTFQKAKCKKLLSTTMERIKLLRSRREAQLRQLRIDLVKLLKLGKEEKAQIWIGRICKELEILSVYIKISAYCQSVKVKLNDIAGQNACPEGLKEALGGLCFAASCCADLPELQELREIFAMKYGKHFLTSAQESGRKCLVKEVELEKEIIVDDELKHGKEEALRQQQEQEAQVIVDSDECNQYVLYHEEAESVSTQIVEAANENKKVRVTFAPVQESAPVSSVCEKDLGTAEVALELANRKKAPEGRHIRCSAFKRACKRRQASVSTCNEEEGQKDGGDVTASIEACHDHTGVAAHMRNYETPNQHLVLCTISLPPQRPPPPPPPPNRAPPMPPPLRAISMPSSHYLKHDTSYANYAPLPLRCSTMANNQYDEAYNGCRVHPRLPKYEDLVANFTALKH</sequence>